<feature type="compositionally biased region" description="Low complexity" evidence="2">
    <location>
        <begin position="530"/>
        <end position="545"/>
    </location>
</feature>
<dbReference type="PROSITE" id="PS50005">
    <property type="entry name" value="TPR"/>
    <property type="match status" value="4"/>
</dbReference>
<organism evidence="3 4">
    <name type="scientific">Myxococcus fulvus (strain ATCC BAA-855 / HW-1)</name>
    <dbReference type="NCBI Taxonomy" id="483219"/>
    <lineage>
        <taxon>Bacteria</taxon>
        <taxon>Pseudomonadati</taxon>
        <taxon>Myxococcota</taxon>
        <taxon>Myxococcia</taxon>
        <taxon>Myxococcales</taxon>
        <taxon>Cystobacterineae</taxon>
        <taxon>Myxococcaceae</taxon>
        <taxon>Myxococcus</taxon>
    </lineage>
</organism>
<name>F8CQ83_MYXFH</name>
<dbReference type="Pfam" id="PF13432">
    <property type="entry name" value="TPR_16"/>
    <property type="match status" value="4"/>
</dbReference>
<feature type="repeat" description="TPR" evidence="1">
    <location>
        <begin position="780"/>
        <end position="813"/>
    </location>
</feature>
<feature type="compositionally biased region" description="Low complexity" evidence="2">
    <location>
        <begin position="433"/>
        <end position="451"/>
    </location>
</feature>
<dbReference type="HOGENOM" id="CLU_270941_0_0_7"/>
<feature type="repeat" description="TPR" evidence="1">
    <location>
        <begin position="1291"/>
        <end position="1324"/>
    </location>
</feature>
<dbReference type="STRING" id="483219.LILAB_17550"/>
<dbReference type="PANTHER" id="PTHR12558:SF13">
    <property type="entry name" value="CELL DIVISION CYCLE PROTEIN 27 HOMOLOG"/>
    <property type="match status" value="1"/>
</dbReference>
<gene>
    <name evidence="3" type="ordered locus">LILAB_17550</name>
</gene>
<protein>
    <submittedName>
        <fullName evidence="3">TPR domain-containing protein</fullName>
    </submittedName>
</protein>
<dbReference type="Proteomes" id="UP000000488">
    <property type="component" value="Chromosome"/>
</dbReference>
<dbReference type="Pfam" id="PF14559">
    <property type="entry name" value="TPR_19"/>
    <property type="match status" value="1"/>
</dbReference>
<feature type="compositionally biased region" description="Low complexity" evidence="2">
    <location>
        <begin position="200"/>
        <end position="377"/>
    </location>
</feature>
<feature type="region of interest" description="Disordered" evidence="2">
    <location>
        <begin position="408"/>
        <end position="556"/>
    </location>
</feature>
<dbReference type="EMBL" id="CP002830">
    <property type="protein sequence ID" value="AEI65412.1"/>
    <property type="molecule type" value="Genomic_DNA"/>
</dbReference>
<dbReference type="PANTHER" id="PTHR12558">
    <property type="entry name" value="CELL DIVISION CYCLE 16,23,27"/>
    <property type="match status" value="1"/>
</dbReference>
<dbReference type="InterPro" id="IPR019734">
    <property type="entry name" value="TPR_rpt"/>
</dbReference>
<dbReference type="eggNOG" id="COG3063">
    <property type="taxonomic scope" value="Bacteria"/>
</dbReference>
<accession>F8CQ83</accession>
<reference evidence="3 4" key="1">
    <citation type="journal article" date="2011" name="J. Bacteriol.">
        <title>Genome sequence of the halotolerant marine bacterium Myxococcus fulvus HW-1.</title>
        <authorList>
            <person name="Li Z.F."/>
            <person name="Li X."/>
            <person name="Liu H."/>
            <person name="Liu X."/>
            <person name="Han K."/>
            <person name="Wu Z.H."/>
            <person name="Hu W."/>
            <person name="Li F.F."/>
            <person name="Li Y.Z."/>
        </authorList>
    </citation>
    <scope>NUCLEOTIDE SEQUENCE [LARGE SCALE GENOMIC DNA]</scope>
    <source>
        <strain evidence="4">ATCC BAA-855 / HW-1</strain>
    </source>
</reference>
<proteinExistence type="predicted"/>
<evidence type="ECO:0000256" key="1">
    <source>
        <dbReference type="PROSITE-ProRule" id="PRU00339"/>
    </source>
</evidence>
<evidence type="ECO:0000313" key="3">
    <source>
        <dbReference type="EMBL" id="AEI65412.1"/>
    </source>
</evidence>
<feature type="region of interest" description="Disordered" evidence="2">
    <location>
        <begin position="200"/>
        <end position="392"/>
    </location>
</feature>
<dbReference type="KEGG" id="mfu:LILAB_17550"/>
<keyword evidence="1" id="KW-0802">TPR repeat</keyword>
<dbReference type="Gene3D" id="1.25.40.10">
    <property type="entry name" value="Tetratricopeptide repeat domain"/>
    <property type="match status" value="6"/>
</dbReference>
<dbReference type="SUPFAM" id="SSF48452">
    <property type="entry name" value="TPR-like"/>
    <property type="match status" value="4"/>
</dbReference>
<dbReference type="SUPFAM" id="SSF81901">
    <property type="entry name" value="HCP-like"/>
    <property type="match status" value="1"/>
</dbReference>
<dbReference type="eggNOG" id="COG0457">
    <property type="taxonomic scope" value="Bacteria"/>
</dbReference>
<feature type="repeat" description="TPR" evidence="1">
    <location>
        <begin position="87"/>
        <end position="120"/>
    </location>
</feature>
<feature type="repeat" description="TPR" evidence="1">
    <location>
        <begin position="886"/>
        <end position="919"/>
    </location>
</feature>
<evidence type="ECO:0000256" key="2">
    <source>
        <dbReference type="SAM" id="MobiDB-lite"/>
    </source>
</evidence>
<feature type="compositionally biased region" description="Low complexity" evidence="2">
    <location>
        <begin position="468"/>
        <end position="481"/>
    </location>
</feature>
<feature type="region of interest" description="Disordered" evidence="2">
    <location>
        <begin position="152"/>
        <end position="173"/>
    </location>
</feature>
<dbReference type="InterPro" id="IPR011990">
    <property type="entry name" value="TPR-like_helical_dom_sf"/>
</dbReference>
<dbReference type="SMART" id="SM00028">
    <property type="entry name" value="TPR"/>
    <property type="match status" value="13"/>
</dbReference>
<sequence length="1378" mass="140250">MAKSMVERYEQLLRQDPTSSVFVELAKALLEKGDTARAIEVCGQGISHHPTSIVGRVLWGKALIQQGRPAEAMEQFDQAISIEKDNPYAYNLIGEVLLQRGLYRSALPILRKAVALQPNDGRVKSWLDQAQQALAGGPAPVFADLMGLEKPAADEAPPAEPPKDEDPAPGPTVAPMAAARLRAAALGDAAKLKPASAGAAAAGDSADAGPGTADDSADAGPGTPGAAGDSADAGPGTPGAAGDSADAGPGTPGAAGDSADAGPGTPGAAGDSADAGPGTPGAAGDSADAGPGTPGAAGDSADAGPGTPGAAGDSADAGPGTPGAAGDSADAGPGTPGAAGDSADAGPGTPGAADAGTGADGGEVSAAAPSVAQGGAATRPEGSGDEGGASLGLLNRRVPVSSVLGAELPSLDLGLGDDEDAPQRGEDEAPGQALSSEAAAGGPAEDAALPDSTQASGAGQDAPTQQVALPEGAEPAAASAPEADEDGRQAGAAPAEDGPLAASAPVEDTASAGSGGLLGDLPPPEPTAPKPVVAARAPSATRPSSGGKRSLLEDIPDAAPAPTAVSAQAKARKPDTEALTAEYEKELRARLAREAAKTSFIARHGVKVAGAVVGVVVLAIVAISFINIRANQGGKTLSETLARAEDLIVQDTGASLDAALAQLQKARDMDDSSSRAWALTAWAHALRYADHGQSSEDRRQALEALERPGVKDAAPALVLVTNVLVADERGRALARSALLGSQEESTEVHALAGSLLLEAKDENQALERFDRALRASGVNVRALVALGGYYKASEDFPQAIEMYERARKRSPGHPGARIGQAEARLALYQDLDAALADVAPLAEDPKLPPSLKARQQLVHGELLSAQGKHAEARALLSKGTQGPLAFEFQLALGAASRAAGTLDAAQAAYEAALKLRPKSEEAREGLGRALLDRDREREVLSRLDADGGRKVSLVRGAAYARLGDWKKARAELARTRVNDRYPPEAVSWLALADAAEGNGAQARELLEKALQAAKRPRNDMRLALGQLYWRERAYDKAQSLFEEVQKDPRDHEGACSLGRLMLSRGLPDMALKPLTQAVERNGAHGEARDALGRTLLALGRTQEALKQFEAWQLENPGSAAAHKGFALALFHAGRRKDAEGAVQRSVKLASDDPEAHKLRAAILFGAGDARGGFSALARANKLDPKDADTFCEIALAFMRQGNSGNAEAAFAAARREGPDATCGRVGELYAQLPGGGRGAARTLEDLAARAPTVWDKAFARATMARALLGAGALKDARAAADEAVRLAPFDGRAQLALGMVALKQRQEAVARAALEKAVELEPADGLARLALADALVREPGELPRAVASYEAFLKLAGGSNDAARVKKALPGLKKKAAR</sequence>
<feature type="compositionally biased region" description="Polar residues" evidence="2">
    <location>
        <begin position="452"/>
        <end position="467"/>
    </location>
</feature>
<evidence type="ECO:0000313" key="4">
    <source>
        <dbReference type="Proteomes" id="UP000000488"/>
    </source>
</evidence>